<evidence type="ECO:0000313" key="3">
    <source>
        <dbReference type="EMBL" id="SCL73597.1"/>
    </source>
</evidence>
<evidence type="ECO:0000259" key="2">
    <source>
        <dbReference type="PROSITE" id="PS51707"/>
    </source>
</evidence>
<gene>
    <name evidence="3" type="ORF">GA0070608_5901</name>
</gene>
<dbReference type="InterPro" id="IPR008173">
    <property type="entry name" value="Adenylyl_cyclase_CyaB"/>
</dbReference>
<feature type="region of interest" description="Disordered" evidence="1">
    <location>
        <begin position="176"/>
        <end position="205"/>
    </location>
</feature>
<dbReference type="RefSeq" id="WP_091632492.1">
    <property type="nucleotide sequence ID" value="NZ_FMIC01000002.1"/>
</dbReference>
<dbReference type="EMBL" id="FMIC01000002">
    <property type="protein sequence ID" value="SCL73597.1"/>
    <property type="molecule type" value="Genomic_DNA"/>
</dbReference>
<dbReference type="PANTHER" id="PTHR21028">
    <property type="entry name" value="SI:CH211-156B7.4"/>
    <property type="match status" value="1"/>
</dbReference>
<dbReference type="InterPro" id="IPR023577">
    <property type="entry name" value="CYTH_domain"/>
</dbReference>
<feature type="compositionally biased region" description="Basic and acidic residues" evidence="1">
    <location>
        <begin position="177"/>
        <end position="191"/>
    </location>
</feature>
<dbReference type="STRING" id="47871.GA0070608_5901"/>
<dbReference type="Pfam" id="PF01928">
    <property type="entry name" value="CYTH"/>
    <property type="match status" value="1"/>
</dbReference>
<evidence type="ECO:0000313" key="4">
    <source>
        <dbReference type="Proteomes" id="UP000199343"/>
    </source>
</evidence>
<dbReference type="PANTHER" id="PTHR21028:SF2">
    <property type="entry name" value="CYTH DOMAIN-CONTAINING PROTEIN"/>
    <property type="match status" value="1"/>
</dbReference>
<organism evidence="3 4">
    <name type="scientific">Micromonospora peucetia</name>
    <dbReference type="NCBI Taxonomy" id="47871"/>
    <lineage>
        <taxon>Bacteria</taxon>
        <taxon>Bacillati</taxon>
        <taxon>Actinomycetota</taxon>
        <taxon>Actinomycetes</taxon>
        <taxon>Micromonosporales</taxon>
        <taxon>Micromonosporaceae</taxon>
        <taxon>Micromonospora</taxon>
    </lineage>
</organism>
<dbReference type="Proteomes" id="UP000199343">
    <property type="component" value="Unassembled WGS sequence"/>
</dbReference>
<dbReference type="SMART" id="SM01118">
    <property type="entry name" value="CYTH"/>
    <property type="match status" value="1"/>
</dbReference>
<dbReference type="CDD" id="cd07890">
    <property type="entry name" value="CYTH-like_AC_IV-like"/>
    <property type="match status" value="1"/>
</dbReference>
<dbReference type="InterPro" id="IPR033469">
    <property type="entry name" value="CYTH-like_dom_sf"/>
</dbReference>
<name>A0A1C6W4Y8_9ACTN</name>
<protein>
    <submittedName>
        <fullName evidence="3">Adenylate cyclase</fullName>
    </submittedName>
</protein>
<reference evidence="3 4" key="1">
    <citation type="submission" date="2016-06" db="EMBL/GenBank/DDBJ databases">
        <authorList>
            <person name="Kjaerup R.B."/>
            <person name="Dalgaard T.S."/>
            <person name="Juul-Madsen H.R."/>
        </authorList>
    </citation>
    <scope>NUCLEOTIDE SEQUENCE [LARGE SCALE GENOMIC DNA]</scope>
    <source>
        <strain evidence="3 4">DSM 43363</strain>
    </source>
</reference>
<dbReference type="SUPFAM" id="SSF55154">
    <property type="entry name" value="CYTH-like phosphatases"/>
    <property type="match status" value="1"/>
</dbReference>
<proteinExistence type="predicted"/>
<dbReference type="AlphaFoldDB" id="A0A1C6W4Y8"/>
<dbReference type="PROSITE" id="PS51707">
    <property type="entry name" value="CYTH"/>
    <property type="match status" value="1"/>
</dbReference>
<dbReference type="OrthoDB" id="3216512at2"/>
<sequence>MQEVEVKYLVSDESALLSALAGQGIRLSEPVRQDDQAYAPASWRYGMSKRNVTFARLRTQSGRHLFTVKRPLDNELACVEHETVVADRAQMHDALLIMGFVPTVRITKTRRTGTWGEVTVCVDVVGGLGVFLEVETMAGENDAGTETQERLHSQVVALGVAVERVTHTYDSLLRARSNGEGRSEEGLRREYGSASVGHADVDGDGVRGVVGEPVQTWFVQVGGGGHVGQ</sequence>
<dbReference type="Gene3D" id="2.40.320.10">
    <property type="entry name" value="Hypothetical Protein Pfu-838710-001"/>
    <property type="match status" value="1"/>
</dbReference>
<feature type="domain" description="CYTH" evidence="2">
    <location>
        <begin position="1"/>
        <end position="175"/>
    </location>
</feature>
<evidence type="ECO:0000256" key="1">
    <source>
        <dbReference type="SAM" id="MobiDB-lite"/>
    </source>
</evidence>
<accession>A0A1C6W4Y8</accession>